<feature type="transmembrane region" description="Helical" evidence="8">
    <location>
        <begin position="149"/>
        <end position="172"/>
    </location>
</feature>
<comment type="similarity">
    <text evidence="2">Belongs to the binding-protein-dependent transport system permease family. CysTW subfamily.</text>
</comment>
<evidence type="ECO:0000256" key="3">
    <source>
        <dbReference type="ARBA" id="ARBA00022448"/>
    </source>
</evidence>
<gene>
    <name evidence="10" type="ORF">E9232_001149</name>
</gene>
<evidence type="ECO:0000256" key="2">
    <source>
        <dbReference type="ARBA" id="ARBA00007069"/>
    </source>
</evidence>
<dbReference type="InterPro" id="IPR035906">
    <property type="entry name" value="MetI-like_sf"/>
</dbReference>
<keyword evidence="3 8" id="KW-0813">Transport</keyword>
<comment type="caution">
    <text evidence="10">The sequence shown here is derived from an EMBL/GenBank/DDBJ whole genome shotgun (WGS) entry which is preliminary data.</text>
</comment>
<feature type="transmembrane region" description="Helical" evidence="8">
    <location>
        <begin position="80"/>
        <end position="107"/>
    </location>
</feature>
<evidence type="ECO:0000313" key="11">
    <source>
        <dbReference type="Proteomes" id="UP001262410"/>
    </source>
</evidence>
<feature type="transmembrane region" description="Helical" evidence="8">
    <location>
        <begin position="27"/>
        <end position="51"/>
    </location>
</feature>
<reference evidence="10 11" key="1">
    <citation type="submission" date="2023-07" db="EMBL/GenBank/DDBJ databases">
        <title>Sorghum-associated microbial communities from plants grown in Nebraska, USA.</title>
        <authorList>
            <person name="Schachtman D."/>
        </authorList>
    </citation>
    <scope>NUCLEOTIDE SEQUENCE [LARGE SCALE GENOMIC DNA]</scope>
    <source>
        <strain evidence="10 11">584</strain>
    </source>
</reference>
<dbReference type="PROSITE" id="PS50928">
    <property type="entry name" value="ABC_TM1"/>
    <property type="match status" value="1"/>
</dbReference>
<organism evidence="10 11">
    <name type="scientific">Inquilinus ginsengisoli</name>
    <dbReference type="NCBI Taxonomy" id="363840"/>
    <lineage>
        <taxon>Bacteria</taxon>
        <taxon>Pseudomonadati</taxon>
        <taxon>Pseudomonadota</taxon>
        <taxon>Alphaproteobacteria</taxon>
        <taxon>Rhodospirillales</taxon>
        <taxon>Rhodospirillaceae</taxon>
        <taxon>Inquilinus</taxon>
    </lineage>
</organism>
<evidence type="ECO:0000256" key="4">
    <source>
        <dbReference type="ARBA" id="ARBA00022475"/>
    </source>
</evidence>
<dbReference type="EMBL" id="JAVDPW010000002">
    <property type="protein sequence ID" value="MDR6288642.1"/>
    <property type="molecule type" value="Genomic_DNA"/>
</dbReference>
<dbReference type="InterPro" id="IPR000515">
    <property type="entry name" value="MetI-like"/>
</dbReference>
<keyword evidence="7 8" id="KW-0472">Membrane</keyword>
<name>A0ABU1JJY9_9PROT</name>
<sequence length="280" mass="29741">MTDALPFPAARSAGPVRRAADAALSRFTPTVTIAAYLFLFVPIAVLIVYSFNASRSTVVWTGFTLDWYREVLADRSLQRALWVSAVVAGASALLSTVIGTLTALVLARRTFRGRDGFSTLVLAPLVLPEIVLAVGFLVLMAAAGIPLGYFTLIAGHTLIAVPFTTLIVRAAAAALDRRLEEAAADLGADGRQTFFRVTLPLLLPAIVTAFLLAATLSFDNFVMSTFTSGVGTTTLPLRIYSMLKTGITPEINALGTLLVAANILVVVAVAGRHLKLLLKR</sequence>
<keyword evidence="6 8" id="KW-1133">Transmembrane helix</keyword>
<dbReference type="Pfam" id="PF00528">
    <property type="entry name" value="BPD_transp_1"/>
    <property type="match status" value="1"/>
</dbReference>
<keyword evidence="11" id="KW-1185">Reference proteome</keyword>
<dbReference type="Gene3D" id="1.10.3720.10">
    <property type="entry name" value="MetI-like"/>
    <property type="match status" value="1"/>
</dbReference>
<evidence type="ECO:0000256" key="6">
    <source>
        <dbReference type="ARBA" id="ARBA00022989"/>
    </source>
</evidence>
<feature type="transmembrane region" description="Helical" evidence="8">
    <location>
        <begin position="193"/>
        <end position="218"/>
    </location>
</feature>
<dbReference type="InterPro" id="IPR051789">
    <property type="entry name" value="Bact_Polyamine_Transport"/>
</dbReference>
<dbReference type="Proteomes" id="UP001262410">
    <property type="component" value="Unassembled WGS sequence"/>
</dbReference>
<proteinExistence type="inferred from homology"/>
<dbReference type="PANTHER" id="PTHR43848">
    <property type="entry name" value="PUTRESCINE TRANSPORT SYSTEM PERMEASE PROTEIN POTI"/>
    <property type="match status" value="1"/>
</dbReference>
<feature type="transmembrane region" description="Helical" evidence="8">
    <location>
        <begin position="251"/>
        <end position="271"/>
    </location>
</feature>
<evidence type="ECO:0000313" key="10">
    <source>
        <dbReference type="EMBL" id="MDR6288642.1"/>
    </source>
</evidence>
<dbReference type="SUPFAM" id="SSF161098">
    <property type="entry name" value="MetI-like"/>
    <property type="match status" value="1"/>
</dbReference>
<dbReference type="PANTHER" id="PTHR43848:SF2">
    <property type="entry name" value="PUTRESCINE TRANSPORT SYSTEM PERMEASE PROTEIN POTI"/>
    <property type="match status" value="1"/>
</dbReference>
<evidence type="ECO:0000259" key="9">
    <source>
        <dbReference type="PROSITE" id="PS50928"/>
    </source>
</evidence>
<accession>A0ABU1JJY9</accession>
<feature type="domain" description="ABC transmembrane type-1" evidence="9">
    <location>
        <begin position="81"/>
        <end position="275"/>
    </location>
</feature>
<dbReference type="CDD" id="cd06261">
    <property type="entry name" value="TM_PBP2"/>
    <property type="match status" value="1"/>
</dbReference>
<evidence type="ECO:0000256" key="5">
    <source>
        <dbReference type="ARBA" id="ARBA00022692"/>
    </source>
</evidence>
<evidence type="ECO:0000256" key="8">
    <source>
        <dbReference type="RuleBase" id="RU363032"/>
    </source>
</evidence>
<feature type="transmembrane region" description="Helical" evidence="8">
    <location>
        <begin position="119"/>
        <end position="143"/>
    </location>
</feature>
<dbReference type="RefSeq" id="WP_309792654.1">
    <property type="nucleotide sequence ID" value="NZ_JAVDPW010000002.1"/>
</dbReference>
<protein>
    <submittedName>
        <fullName evidence="10">ABC-type spermidine/putrescine transport system permease subunit II</fullName>
    </submittedName>
</protein>
<keyword evidence="5 8" id="KW-0812">Transmembrane</keyword>
<keyword evidence="4" id="KW-1003">Cell membrane</keyword>
<comment type="subcellular location">
    <subcellularLocation>
        <location evidence="1 8">Cell membrane</location>
        <topology evidence="1 8">Multi-pass membrane protein</topology>
    </subcellularLocation>
</comment>
<evidence type="ECO:0000256" key="1">
    <source>
        <dbReference type="ARBA" id="ARBA00004651"/>
    </source>
</evidence>
<evidence type="ECO:0000256" key="7">
    <source>
        <dbReference type="ARBA" id="ARBA00023136"/>
    </source>
</evidence>